<sequence>MSARDDLVAAAERLVASGRSTFSPAQLIAEVRRAGSDHPDTTLRSVLVGYLSRDEGEPSPTPDVPFVRSGRGQYRLSVGGVPEGDDPPVGQGPATTAGDPTEEWMWEGNVQAAVVRALAADGWDIARVADTKSREQGHDIVARQDGVDVLVEVKGYPSTRYVRGDKAGQQKTYAPQTQARAYFSHALLSGTLMRAENPSSRVVLAFPAVATYENLARRLSATLHRIGIEVWLVDEAGTVEAAPS</sequence>
<dbReference type="EMBL" id="CP116942">
    <property type="protein sequence ID" value="WCO68934.1"/>
    <property type="molecule type" value="Genomic_DNA"/>
</dbReference>
<proteinExistence type="predicted"/>
<dbReference type="AlphaFoldDB" id="A0AAF0BXM7"/>
<evidence type="ECO:0008006" key="3">
    <source>
        <dbReference type="Google" id="ProtNLM"/>
    </source>
</evidence>
<evidence type="ECO:0000313" key="1">
    <source>
        <dbReference type="EMBL" id="WCO68934.1"/>
    </source>
</evidence>
<dbReference type="KEGG" id="ima:PO878_09380"/>
<gene>
    <name evidence="1" type="ORF">PO878_09380</name>
</gene>
<dbReference type="RefSeq" id="WP_272738448.1">
    <property type="nucleotide sequence ID" value="NZ_CP116942.1"/>
</dbReference>
<keyword evidence="2" id="KW-1185">Reference proteome</keyword>
<protein>
    <recommendedName>
        <fullName evidence="3">Restriction endonuclease</fullName>
    </recommendedName>
</protein>
<organism evidence="1 2">
    <name type="scientific">Iamia majanohamensis</name>
    <dbReference type="NCBI Taxonomy" id="467976"/>
    <lineage>
        <taxon>Bacteria</taxon>
        <taxon>Bacillati</taxon>
        <taxon>Actinomycetota</taxon>
        <taxon>Acidimicrobiia</taxon>
        <taxon>Acidimicrobiales</taxon>
        <taxon>Iamiaceae</taxon>
        <taxon>Iamia</taxon>
    </lineage>
</organism>
<accession>A0AAF0BXM7</accession>
<dbReference type="Proteomes" id="UP001216390">
    <property type="component" value="Chromosome"/>
</dbReference>
<name>A0AAF0BXM7_9ACTN</name>
<evidence type="ECO:0000313" key="2">
    <source>
        <dbReference type="Proteomes" id="UP001216390"/>
    </source>
</evidence>
<reference evidence="1" key="1">
    <citation type="submission" date="2023-01" db="EMBL/GenBank/DDBJ databases">
        <title>The diversity of Class Acidimicrobiia in South China Sea sediment environments and the proposal of Iamia marina sp. nov., a novel species of the genus Iamia.</title>
        <authorList>
            <person name="He Y."/>
            <person name="Tian X."/>
        </authorList>
    </citation>
    <scope>NUCLEOTIDE SEQUENCE</scope>
    <source>
        <strain evidence="1">DSM 19957</strain>
    </source>
</reference>